<evidence type="ECO:0000313" key="3">
    <source>
        <dbReference type="Proteomes" id="UP000076858"/>
    </source>
</evidence>
<accession>A0A0N7ZMR2</accession>
<keyword evidence="3" id="KW-1185">Reference proteome</keyword>
<evidence type="ECO:0000313" key="2">
    <source>
        <dbReference type="EMBL" id="KZS13867.1"/>
    </source>
</evidence>
<dbReference type="EMBL" id="GDIP01230241">
    <property type="protein sequence ID" value="JAI93160.1"/>
    <property type="molecule type" value="Transcribed_RNA"/>
</dbReference>
<name>A0A0N7ZMR2_9CRUS</name>
<dbReference type="AlphaFoldDB" id="A0A0N7ZMR2"/>
<reference evidence="1" key="2">
    <citation type="submission" date="2015-10" db="EMBL/GenBank/DDBJ databases">
        <authorList>
            <person name="Gilbert D.G."/>
        </authorList>
    </citation>
    <scope>NUCLEOTIDE SEQUENCE</scope>
</reference>
<dbReference type="EMBL" id="LRGB01001019">
    <property type="protein sequence ID" value="KZS13867.1"/>
    <property type="molecule type" value="Genomic_DNA"/>
</dbReference>
<protein>
    <submittedName>
        <fullName evidence="1">Uncharacterized protein</fullName>
    </submittedName>
</protein>
<reference evidence="1" key="1">
    <citation type="submission" date="2015-10" db="EMBL/GenBank/DDBJ databases">
        <title>Daphnia magna gene sets from two clonal populations assembled and annotated with EvidentialGene.</title>
        <authorList>
            <person name="Gilbert D."/>
            <person name="Podicheti R."/>
            <person name="Orsini L."/>
            <person name="Colbourne J."/>
            <person name="Pfrender M."/>
        </authorList>
    </citation>
    <scope>NUCLEOTIDE SEQUENCE</scope>
</reference>
<gene>
    <name evidence="2" type="ORF">APZ42_020960</name>
</gene>
<organism evidence="1">
    <name type="scientific">Daphnia magna</name>
    <dbReference type="NCBI Taxonomy" id="35525"/>
    <lineage>
        <taxon>Eukaryota</taxon>
        <taxon>Metazoa</taxon>
        <taxon>Ecdysozoa</taxon>
        <taxon>Arthropoda</taxon>
        <taxon>Crustacea</taxon>
        <taxon>Branchiopoda</taxon>
        <taxon>Diplostraca</taxon>
        <taxon>Cladocera</taxon>
        <taxon>Anomopoda</taxon>
        <taxon>Daphniidae</taxon>
        <taxon>Daphnia</taxon>
    </lineage>
</organism>
<evidence type="ECO:0000313" key="1">
    <source>
        <dbReference type="EMBL" id="JAI93160.1"/>
    </source>
</evidence>
<proteinExistence type="predicted"/>
<reference evidence="2 3" key="3">
    <citation type="submission" date="2016-03" db="EMBL/GenBank/DDBJ databases">
        <title>EvidentialGene: Evidence-directed Construction of Genes on Genomes.</title>
        <authorList>
            <person name="Gilbert D.G."/>
            <person name="Choi J.-H."/>
            <person name="Mockaitis K."/>
            <person name="Colbourne J."/>
            <person name="Pfrender M."/>
        </authorList>
    </citation>
    <scope>NUCLEOTIDE SEQUENCE [LARGE SCALE GENOMIC DNA]</scope>
    <source>
        <strain evidence="2 3">Xinb3</strain>
        <tissue evidence="2">Complete organism</tissue>
    </source>
</reference>
<sequence length="80" mass="9310">MPMNHLRAFLYYSSSKMAQENPESDRVSQKEKNLFLSERSRRSCNWPSGSFSTVLDPLSREFSHVPIITTCNLTEHYQPT</sequence>
<dbReference type="Proteomes" id="UP000076858">
    <property type="component" value="Unassembled WGS sequence"/>
</dbReference>